<keyword evidence="3" id="KW-0624">Polysaccharide degradation</keyword>
<dbReference type="SUPFAM" id="SSF54556">
    <property type="entry name" value="Chitinase insertion domain"/>
    <property type="match status" value="1"/>
</dbReference>
<evidence type="ECO:0000259" key="4">
    <source>
        <dbReference type="PROSITE" id="PS51910"/>
    </source>
</evidence>
<dbReference type="EC" id="3.2.1.14" evidence="2"/>
<dbReference type="InterPro" id="IPR011583">
    <property type="entry name" value="Chitinase_II/V-like_cat"/>
</dbReference>
<dbReference type="EMBL" id="JBHUOZ010000001">
    <property type="protein sequence ID" value="MFD2919334.1"/>
    <property type="molecule type" value="Genomic_DNA"/>
</dbReference>
<dbReference type="InterPro" id="IPR017853">
    <property type="entry name" value="GH"/>
</dbReference>
<proteinExistence type="predicted"/>
<dbReference type="Gene3D" id="3.10.50.10">
    <property type="match status" value="1"/>
</dbReference>
<dbReference type="GO" id="GO:0016787">
    <property type="term" value="F:hydrolase activity"/>
    <property type="evidence" value="ECO:0007669"/>
    <property type="project" value="UniProtKB-KW"/>
</dbReference>
<dbReference type="PANTHER" id="PTHR11177">
    <property type="entry name" value="CHITINASE"/>
    <property type="match status" value="1"/>
</dbReference>
<dbReference type="SUPFAM" id="SSF51445">
    <property type="entry name" value="(Trans)glycosidases"/>
    <property type="match status" value="1"/>
</dbReference>
<dbReference type="RefSeq" id="WP_386096418.1">
    <property type="nucleotide sequence ID" value="NZ_JBHUOZ010000001.1"/>
</dbReference>
<organism evidence="5 6">
    <name type="scientific">Terrimonas rubra</name>
    <dbReference type="NCBI Taxonomy" id="1035890"/>
    <lineage>
        <taxon>Bacteria</taxon>
        <taxon>Pseudomonadati</taxon>
        <taxon>Bacteroidota</taxon>
        <taxon>Chitinophagia</taxon>
        <taxon>Chitinophagales</taxon>
        <taxon>Chitinophagaceae</taxon>
        <taxon>Terrimonas</taxon>
    </lineage>
</organism>
<dbReference type="PROSITE" id="PS51910">
    <property type="entry name" value="GH18_2"/>
    <property type="match status" value="1"/>
</dbReference>
<name>A0ABW6A201_9BACT</name>
<keyword evidence="5" id="KW-0378">Hydrolase</keyword>
<keyword evidence="6" id="KW-1185">Reference proteome</keyword>
<dbReference type="InterPro" id="IPR001223">
    <property type="entry name" value="Glyco_hydro18_cat"/>
</dbReference>
<evidence type="ECO:0000256" key="3">
    <source>
        <dbReference type="ARBA" id="ARBA00023024"/>
    </source>
</evidence>
<gene>
    <name evidence="5" type="ORF">ACFS6H_06385</name>
</gene>
<dbReference type="Gene3D" id="3.20.20.80">
    <property type="entry name" value="Glycosidases"/>
    <property type="match status" value="1"/>
</dbReference>
<sequence>MLYLYIIKRLSFIVFTAMLTGFVYTGTVAAQATANNFKVIAYYSSNAGSIDSFPIEKLTHIIYSFCHLKGDRLNVDDKGDSLTIQKLVSLKSRNPRLKVLLSLGGWGGCATCSDVFSTAAARETFALSVKELAAYFKTDGIDLDWEYPTIEGPPGHAYKPQDKDNFTALIQQLRNTLGQQQEISFAAGGFKKYLTDAVDWKAIMPLLDYVNLMNYDMVHGNSTRTGHHTPLYPTAEQNESVDACVKYLLSIGVPARKMVIGAAFYGRSWINVPGKNNGLYQPGQFKSFLPYNVFDQLINTKHGFRFYYDAQAQASYAYNPATKTFATFDDKQSIAKKTKYALEHGLGGIMFWELSNDKRKGYLDVIDDAVKKYHTQTISPKATE</sequence>
<dbReference type="CDD" id="cd06548">
    <property type="entry name" value="GH18_chitinase"/>
    <property type="match status" value="1"/>
</dbReference>
<keyword evidence="3" id="KW-0119">Carbohydrate metabolism</keyword>
<dbReference type="SMART" id="SM00636">
    <property type="entry name" value="Glyco_18"/>
    <property type="match status" value="1"/>
</dbReference>
<reference evidence="6" key="1">
    <citation type="journal article" date="2019" name="Int. J. Syst. Evol. Microbiol.">
        <title>The Global Catalogue of Microorganisms (GCM) 10K type strain sequencing project: providing services to taxonomists for standard genome sequencing and annotation.</title>
        <authorList>
            <consortium name="The Broad Institute Genomics Platform"/>
            <consortium name="The Broad Institute Genome Sequencing Center for Infectious Disease"/>
            <person name="Wu L."/>
            <person name="Ma J."/>
        </authorList>
    </citation>
    <scope>NUCLEOTIDE SEQUENCE [LARGE SCALE GENOMIC DNA]</scope>
    <source>
        <strain evidence="6">KCTC 23299</strain>
    </source>
</reference>
<evidence type="ECO:0000256" key="2">
    <source>
        <dbReference type="ARBA" id="ARBA00012729"/>
    </source>
</evidence>
<evidence type="ECO:0000313" key="6">
    <source>
        <dbReference type="Proteomes" id="UP001597511"/>
    </source>
</evidence>
<dbReference type="Proteomes" id="UP001597511">
    <property type="component" value="Unassembled WGS sequence"/>
</dbReference>
<evidence type="ECO:0000313" key="5">
    <source>
        <dbReference type="EMBL" id="MFD2919334.1"/>
    </source>
</evidence>
<evidence type="ECO:0000256" key="1">
    <source>
        <dbReference type="ARBA" id="ARBA00000822"/>
    </source>
</evidence>
<comment type="catalytic activity">
    <reaction evidence="1">
        <text>Random endo-hydrolysis of N-acetyl-beta-D-glucosaminide (1-&gt;4)-beta-linkages in chitin and chitodextrins.</text>
        <dbReference type="EC" id="3.2.1.14"/>
    </reaction>
</comment>
<protein>
    <recommendedName>
        <fullName evidence="2">chitinase</fullName>
        <ecNumber evidence="2">3.2.1.14</ecNumber>
    </recommendedName>
</protein>
<comment type="caution">
    <text evidence="5">The sequence shown here is derived from an EMBL/GenBank/DDBJ whole genome shotgun (WGS) entry which is preliminary data.</text>
</comment>
<feature type="domain" description="GH18" evidence="4">
    <location>
        <begin position="37"/>
        <end position="373"/>
    </location>
</feature>
<keyword evidence="3" id="KW-0146">Chitin degradation</keyword>
<dbReference type="Pfam" id="PF00704">
    <property type="entry name" value="Glyco_hydro_18"/>
    <property type="match status" value="1"/>
</dbReference>
<dbReference type="InterPro" id="IPR029070">
    <property type="entry name" value="Chitinase_insertion_sf"/>
</dbReference>
<accession>A0ABW6A201</accession>
<dbReference type="PANTHER" id="PTHR11177:SF317">
    <property type="entry name" value="CHITINASE 12-RELATED"/>
    <property type="match status" value="1"/>
</dbReference>
<dbReference type="InterPro" id="IPR050314">
    <property type="entry name" value="Glycosyl_Hydrlase_18"/>
</dbReference>